<dbReference type="EMBL" id="AAIPPN010000003">
    <property type="protein sequence ID" value="ECG8066113.1"/>
    <property type="molecule type" value="Genomic_DNA"/>
</dbReference>
<comment type="caution">
    <text evidence="1">The sequence shown here is derived from an EMBL/GenBank/DDBJ whole genome shotgun (WGS) entry which is preliminary data.</text>
</comment>
<gene>
    <name evidence="1" type="ORF">FNG02_11520</name>
</gene>
<accession>A0A5Y2ZVQ2</accession>
<dbReference type="AlphaFoldDB" id="A0A5Y2ZVQ2"/>
<sequence>MKNLIFQSVMSFVLLTLVGCSQNQLKAFQQQLSDVSTMMSSGEQQTSEKQAERHKVVRSFILPVGVDTAAMRLKQHYDFPSDEDVAAARNNGQGNAGWSASAISEGASWSAQPGSYYRMSRIWAGSDRLTLEVRGDAKQSNVTATYLSSTPEHLKPEWTARLWKEIPEVARGATAIHGSTQ</sequence>
<dbReference type="PROSITE" id="PS51257">
    <property type="entry name" value="PROKAR_LIPOPROTEIN"/>
    <property type="match status" value="1"/>
</dbReference>
<protein>
    <recommendedName>
        <fullName evidence="2">Lipoprotein</fullName>
    </recommendedName>
</protein>
<name>A0A5Y2ZVQ2_SALER</name>
<reference evidence="1" key="1">
    <citation type="submission" date="2019-07" db="EMBL/GenBank/DDBJ databases">
        <authorList>
            <consortium name="PulseNet: The National Subtyping Network for Foodborne Disease Surveillance"/>
            <person name="Tarr C.L."/>
            <person name="Trees E."/>
            <person name="Katz L.S."/>
            <person name="Carleton-Romer H.A."/>
            <person name="Stroika S."/>
            <person name="Kucerova Z."/>
            <person name="Roache K.F."/>
            <person name="Sabol A.L."/>
            <person name="Besser J."/>
            <person name="Gerner-Smidt P."/>
        </authorList>
    </citation>
    <scope>NUCLEOTIDE SEQUENCE</scope>
    <source>
        <strain evidence="1">PNUSAS081329</strain>
    </source>
</reference>
<proteinExistence type="predicted"/>
<evidence type="ECO:0000313" key="1">
    <source>
        <dbReference type="EMBL" id="ECG8066113.1"/>
    </source>
</evidence>
<evidence type="ECO:0008006" key="2">
    <source>
        <dbReference type="Google" id="ProtNLM"/>
    </source>
</evidence>
<organism evidence="1">
    <name type="scientific">Salmonella enterica</name>
    <name type="common">Salmonella choleraesuis</name>
    <dbReference type="NCBI Taxonomy" id="28901"/>
    <lineage>
        <taxon>Bacteria</taxon>
        <taxon>Pseudomonadati</taxon>
        <taxon>Pseudomonadota</taxon>
        <taxon>Gammaproteobacteria</taxon>
        <taxon>Enterobacterales</taxon>
        <taxon>Enterobacteriaceae</taxon>
        <taxon>Salmonella</taxon>
    </lineage>
</organism>